<evidence type="ECO:0000256" key="3">
    <source>
        <dbReference type="ARBA" id="ARBA00022553"/>
    </source>
</evidence>
<comment type="caution">
    <text evidence="12">The sequence shown here is derived from an EMBL/GenBank/DDBJ whole genome shotgun (WGS) entry which is preliminary data.</text>
</comment>
<dbReference type="Gene3D" id="6.10.250.690">
    <property type="match status" value="1"/>
</dbReference>
<dbReference type="PROSITE" id="PS50110">
    <property type="entry name" value="RESPONSE_REGULATORY"/>
    <property type="match status" value="1"/>
</dbReference>
<evidence type="ECO:0000256" key="8">
    <source>
        <dbReference type="PROSITE-ProRule" id="PRU00169"/>
    </source>
</evidence>
<keyword evidence="3 8" id="KW-0597">Phosphoprotein</keyword>
<feature type="modified residue" description="4-aspartylphosphate" evidence="8">
    <location>
        <position position="52"/>
    </location>
</feature>
<gene>
    <name evidence="12" type="ORF">LCR_00410</name>
</gene>
<dbReference type="GO" id="GO:0006355">
    <property type="term" value="P:regulation of DNA-templated transcription"/>
    <property type="evidence" value="ECO:0007669"/>
    <property type="project" value="InterPro"/>
</dbReference>
<keyword evidence="2" id="KW-0963">Cytoplasm</keyword>
<dbReference type="InterPro" id="IPR011006">
    <property type="entry name" value="CheY-like_superfamily"/>
</dbReference>
<evidence type="ECO:0000259" key="10">
    <source>
        <dbReference type="PROSITE" id="PS50110"/>
    </source>
</evidence>
<keyword evidence="7" id="KW-0804">Transcription</keyword>
<dbReference type="Pfam" id="PF00486">
    <property type="entry name" value="Trans_reg_C"/>
    <property type="match status" value="1"/>
</dbReference>
<dbReference type="GO" id="GO:0005829">
    <property type="term" value="C:cytosol"/>
    <property type="evidence" value="ECO:0007669"/>
    <property type="project" value="TreeGrafter"/>
</dbReference>
<dbReference type="InterPro" id="IPR039420">
    <property type="entry name" value="WalR-like"/>
</dbReference>
<dbReference type="InterPro" id="IPR058124">
    <property type="entry name" value="CpxR-like_REC"/>
</dbReference>
<evidence type="ECO:0000256" key="2">
    <source>
        <dbReference type="ARBA" id="ARBA00022490"/>
    </source>
</evidence>
<dbReference type="CDD" id="cd00383">
    <property type="entry name" value="trans_reg_C"/>
    <property type="match status" value="1"/>
</dbReference>
<accession>A0A175VER0</accession>
<reference evidence="12 13" key="1">
    <citation type="submission" date="2016-02" db="EMBL/GenBank/DDBJ databases">
        <title>Draft genome sequence of Aeromonas trota strain 1999lcr isolated from cerebrospinal fluid (CSF).</title>
        <authorList>
            <person name="Dallagassa C.B."/>
            <person name="Prediger K.C."/>
            <person name="Weiss V.A."/>
            <person name="Assis F.E."/>
            <person name="Baura V."/>
            <person name="Cruz L.M."/>
            <person name="Souza E.M."/>
            <person name="Pedrosa F.O."/>
            <person name="Fadel-Picheth C.M."/>
        </authorList>
    </citation>
    <scope>NUCLEOTIDE SEQUENCE [LARGE SCALE GENOMIC DNA]</scope>
    <source>
        <strain evidence="12 13">1999lcr</strain>
    </source>
</reference>
<evidence type="ECO:0000313" key="13">
    <source>
        <dbReference type="Proteomes" id="UP000078435"/>
    </source>
</evidence>
<dbReference type="PROSITE" id="PS51755">
    <property type="entry name" value="OMPR_PHOB"/>
    <property type="match status" value="1"/>
</dbReference>
<name>A0A175VER0_AEREN</name>
<evidence type="ECO:0000313" key="12">
    <source>
        <dbReference type="EMBL" id="KXU79083.1"/>
    </source>
</evidence>
<dbReference type="AlphaFoldDB" id="A0A175VER0"/>
<dbReference type="PANTHER" id="PTHR48111:SF39">
    <property type="entry name" value="TRANSCRIPTIONAL REGULATORY PROTEIN CPXR"/>
    <property type="match status" value="1"/>
</dbReference>
<dbReference type="SUPFAM" id="SSF52172">
    <property type="entry name" value="CheY-like"/>
    <property type="match status" value="1"/>
</dbReference>
<dbReference type="STRING" id="29489.VL01_17805"/>
<organism evidence="12 13">
    <name type="scientific">Aeromonas enteropelogenes</name>
    <name type="common">Aeromonas trota</name>
    <dbReference type="NCBI Taxonomy" id="29489"/>
    <lineage>
        <taxon>Bacteria</taxon>
        <taxon>Pseudomonadati</taxon>
        <taxon>Pseudomonadota</taxon>
        <taxon>Gammaproteobacteria</taxon>
        <taxon>Aeromonadales</taxon>
        <taxon>Aeromonadaceae</taxon>
        <taxon>Aeromonas</taxon>
    </lineage>
</organism>
<dbReference type="InterPro" id="IPR001789">
    <property type="entry name" value="Sig_transdc_resp-reg_receiver"/>
</dbReference>
<dbReference type="InterPro" id="IPR036388">
    <property type="entry name" value="WH-like_DNA-bd_sf"/>
</dbReference>
<feature type="DNA-binding region" description="OmpR/PhoB-type" evidence="9">
    <location>
        <begin position="130"/>
        <end position="229"/>
    </location>
</feature>
<evidence type="ECO:0000256" key="9">
    <source>
        <dbReference type="PROSITE-ProRule" id="PRU01091"/>
    </source>
</evidence>
<dbReference type="InterPro" id="IPR001867">
    <property type="entry name" value="OmpR/PhoB-type_DNA-bd"/>
</dbReference>
<dbReference type="GO" id="GO:0000156">
    <property type="term" value="F:phosphorelay response regulator activity"/>
    <property type="evidence" value="ECO:0007669"/>
    <property type="project" value="TreeGrafter"/>
</dbReference>
<dbReference type="SMART" id="SM00862">
    <property type="entry name" value="Trans_reg_C"/>
    <property type="match status" value="1"/>
</dbReference>
<sequence>MNRILLVDDDLELTQLLTEILTLEGFQVTVAEDGEEGLQRLAEQRFNLVLLDVMMPKLNGFAMLTRLRKTHDTPVLMLTARGDSQDRVNGLEAGADDYLAKPFDDRELLARVRAILRRTQNHQPQRGHGSDEIHFMDIVLQPGLQQACCGDQPLELTATEFGLLECLLRNPGQIISKSHLSEQVLGKKLEPFDRAIDMHLSNLRKKLPERLDGQPRFKTVRGRGYLWLEQE</sequence>
<dbReference type="Pfam" id="PF00072">
    <property type="entry name" value="Response_reg"/>
    <property type="match status" value="1"/>
</dbReference>
<dbReference type="SMART" id="SM00448">
    <property type="entry name" value="REC"/>
    <property type="match status" value="1"/>
</dbReference>
<dbReference type="PANTHER" id="PTHR48111">
    <property type="entry name" value="REGULATOR OF RPOS"/>
    <property type="match status" value="1"/>
</dbReference>
<evidence type="ECO:0000256" key="1">
    <source>
        <dbReference type="ARBA" id="ARBA00004496"/>
    </source>
</evidence>
<proteinExistence type="predicted"/>
<feature type="domain" description="OmpR/PhoB-type" evidence="11">
    <location>
        <begin position="130"/>
        <end position="229"/>
    </location>
</feature>
<evidence type="ECO:0000259" key="11">
    <source>
        <dbReference type="PROSITE" id="PS51755"/>
    </source>
</evidence>
<comment type="subcellular location">
    <subcellularLocation>
        <location evidence="1">Cytoplasm</location>
    </subcellularLocation>
</comment>
<feature type="domain" description="Response regulatory" evidence="10">
    <location>
        <begin position="3"/>
        <end position="116"/>
    </location>
</feature>
<dbReference type="FunFam" id="3.40.50.2300:FF:000001">
    <property type="entry name" value="DNA-binding response regulator PhoB"/>
    <property type="match status" value="1"/>
</dbReference>
<keyword evidence="6 9" id="KW-0238">DNA-binding</keyword>
<dbReference type="RefSeq" id="WP_026457439.1">
    <property type="nucleotide sequence ID" value="NZ_CP084358.1"/>
</dbReference>
<keyword evidence="5" id="KW-0805">Transcription regulation</keyword>
<dbReference type="Gene3D" id="1.10.10.10">
    <property type="entry name" value="Winged helix-like DNA-binding domain superfamily/Winged helix DNA-binding domain"/>
    <property type="match status" value="1"/>
</dbReference>
<dbReference type="EMBL" id="JMGO02000012">
    <property type="protein sequence ID" value="KXU79083.1"/>
    <property type="molecule type" value="Genomic_DNA"/>
</dbReference>
<dbReference type="Gene3D" id="3.40.50.2300">
    <property type="match status" value="1"/>
</dbReference>
<dbReference type="OrthoDB" id="9802426at2"/>
<evidence type="ECO:0000256" key="6">
    <source>
        <dbReference type="ARBA" id="ARBA00023125"/>
    </source>
</evidence>
<keyword evidence="4" id="KW-0902">Two-component regulatory system</keyword>
<dbReference type="CDD" id="cd17623">
    <property type="entry name" value="REC_OmpR_CpxR"/>
    <property type="match status" value="1"/>
</dbReference>
<evidence type="ECO:0000256" key="7">
    <source>
        <dbReference type="ARBA" id="ARBA00023163"/>
    </source>
</evidence>
<protein>
    <submittedName>
        <fullName evidence="12">Two-component system response regulator</fullName>
    </submittedName>
</protein>
<evidence type="ECO:0000256" key="5">
    <source>
        <dbReference type="ARBA" id="ARBA00023015"/>
    </source>
</evidence>
<dbReference type="GO" id="GO:0032993">
    <property type="term" value="C:protein-DNA complex"/>
    <property type="evidence" value="ECO:0007669"/>
    <property type="project" value="TreeGrafter"/>
</dbReference>
<dbReference type="Proteomes" id="UP000078435">
    <property type="component" value="Unassembled WGS sequence"/>
</dbReference>
<dbReference type="GO" id="GO:0000976">
    <property type="term" value="F:transcription cis-regulatory region binding"/>
    <property type="evidence" value="ECO:0007669"/>
    <property type="project" value="TreeGrafter"/>
</dbReference>
<evidence type="ECO:0000256" key="4">
    <source>
        <dbReference type="ARBA" id="ARBA00023012"/>
    </source>
</evidence>